<evidence type="ECO:0000256" key="1">
    <source>
        <dbReference type="SAM" id="MobiDB-lite"/>
    </source>
</evidence>
<comment type="caution">
    <text evidence="2">The sequence shown here is derived from an EMBL/GenBank/DDBJ whole genome shotgun (WGS) entry which is preliminary data.</text>
</comment>
<sequence>MRSVVEENQLSKRTQHRSHTGIKCAHRPQQRRPGIVNPHAPRAPGPHRPKTRIIPQPSQRTINLPAHRPNDPLSLFHDNRPYSRQHHQAPPPSVSATKQRAPTESADAQRGAGGAGGEAPARGKRSAAAQTTKATRSPFSGDTSRLSTSWS</sequence>
<keyword evidence="3" id="KW-1185">Reference proteome</keyword>
<reference evidence="3" key="1">
    <citation type="journal article" date="2019" name="Int. J. Syst. Evol. Microbiol.">
        <title>The Global Catalogue of Microorganisms (GCM) 10K type strain sequencing project: providing services to taxonomists for standard genome sequencing and annotation.</title>
        <authorList>
            <consortium name="The Broad Institute Genomics Platform"/>
            <consortium name="The Broad Institute Genome Sequencing Center for Infectious Disease"/>
            <person name="Wu L."/>
            <person name="Ma J."/>
        </authorList>
    </citation>
    <scope>NUCLEOTIDE SEQUENCE [LARGE SCALE GENOMIC DNA]</scope>
    <source>
        <strain evidence="3">JCM 14307</strain>
    </source>
</reference>
<gene>
    <name evidence="2" type="ORF">GCM10009745_08500</name>
</gene>
<dbReference type="Proteomes" id="UP001500280">
    <property type="component" value="Unassembled WGS sequence"/>
</dbReference>
<organism evidence="2 3">
    <name type="scientific">Kribbella yunnanensis</name>
    <dbReference type="NCBI Taxonomy" id="190194"/>
    <lineage>
        <taxon>Bacteria</taxon>
        <taxon>Bacillati</taxon>
        <taxon>Actinomycetota</taxon>
        <taxon>Actinomycetes</taxon>
        <taxon>Propionibacteriales</taxon>
        <taxon>Kribbellaceae</taxon>
        <taxon>Kribbella</taxon>
    </lineage>
</organism>
<feature type="compositionally biased region" description="Polar residues" evidence="1">
    <location>
        <begin position="1"/>
        <end position="12"/>
    </location>
</feature>
<dbReference type="EMBL" id="BAAANF010000002">
    <property type="protein sequence ID" value="GAA1668358.1"/>
    <property type="molecule type" value="Genomic_DNA"/>
</dbReference>
<evidence type="ECO:0000313" key="3">
    <source>
        <dbReference type="Proteomes" id="UP001500280"/>
    </source>
</evidence>
<feature type="region of interest" description="Disordered" evidence="1">
    <location>
        <begin position="1"/>
        <end position="151"/>
    </location>
</feature>
<evidence type="ECO:0000313" key="2">
    <source>
        <dbReference type="EMBL" id="GAA1668358.1"/>
    </source>
</evidence>
<protein>
    <submittedName>
        <fullName evidence="2">Uncharacterized protein</fullName>
    </submittedName>
</protein>
<feature type="compositionally biased region" description="Basic residues" evidence="1">
    <location>
        <begin position="13"/>
        <end position="30"/>
    </location>
</feature>
<feature type="compositionally biased region" description="Polar residues" evidence="1">
    <location>
        <begin position="128"/>
        <end position="151"/>
    </location>
</feature>
<proteinExistence type="predicted"/>
<accession>A0ABP4S9W7</accession>
<name>A0ABP4S9W7_9ACTN</name>